<sequence length="308" mass="34240">MASSTPQYIANQQYTNAWWSGLADSVYSAIEIAESQPLAIPSSYDLPPVQYACPEFIKFLSSTQLRRRAHLLDWSYEQRRTAQDILPFLYLGPATITRDKDFLVKEGITLLLAIRDRNRVQALTVNGEKSAAILGIDSDFLEVSNTQELISEIPNVIRRINSHLCPCAAHQPSGGKARKVLVFCDTGNEKSACVVAAYIMAMLQTRATAAASHVQVRRLCTNIGSTFDILKSFETILDAQRVIARNTVDHQSQSGGLESNHQVSRKRSFQVAQKSQLADGEAMDIDLSQEIGDYPSRPSHPPFRDLTR</sequence>
<accession>C5FWG8</accession>
<evidence type="ECO:0000256" key="1">
    <source>
        <dbReference type="ARBA" id="ARBA00009649"/>
    </source>
</evidence>
<dbReference type="RefSeq" id="XP_002845107.1">
    <property type="nucleotide sequence ID" value="XM_002845061.1"/>
</dbReference>
<name>C5FWG8_ARTOC</name>
<dbReference type="VEuPathDB" id="FungiDB:MCYG_07071"/>
<proteinExistence type="inferred from homology"/>
<dbReference type="GO" id="GO:0005737">
    <property type="term" value="C:cytoplasm"/>
    <property type="evidence" value="ECO:0007669"/>
    <property type="project" value="TreeGrafter"/>
</dbReference>
<feature type="domain" description="Tyrosine-protein phosphatase" evidence="3">
    <location>
        <begin position="81"/>
        <end position="236"/>
    </location>
</feature>
<dbReference type="GO" id="GO:0062026">
    <property type="term" value="P:negative regulation of SCF-dependent proteasomal ubiquitin-dependent catabolic process"/>
    <property type="evidence" value="ECO:0007669"/>
    <property type="project" value="TreeGrafter"/>
</dbReference>
<evidence type="ECO:0000313" key="4">
    <source>
        <dbReference type="EMBL" id="EEQ34252.1"/>
    </source>
</evidence>
<dbReference type="Pfam" id="PF00782">
    <property type="entry name" value="DSPc"/>
    <property type="match status" value="1"/>
</dbReference>
<dbReference type="SUPFAM" id="SSF52799">
    <property type="entry name" value="(Phosphotyrosine protein) phosphatases II"/>
    <property type="match status" value="1"/>
</dbReference>
<evidence type="ECO:0000256" key="2">
    <source>
        <dbReference type="SAM" id="MobiDB-lite"/>
    </source>
</evidence>
<dbReference type="InterPro" id="IPR020422">
    <property type="entry name" value="TYR_PHOSPHATASE_DUAL_dom"/>
</dbReference>
<reference evidence="5" key="1">
    <citation type="journal article" date="2012" name="MBio">
        <title>Comparative genome analysis of Trichophyton rubrum and related dermatophytes reveals candidate genes involved in infection.</title>
        <authorList>
            <person name="Martinez D.A."/>
            <person name="Oliver B.G."/>
            <person name="Graeser Y."/>
            <person name="Goldberg J.M."/>
            <person name="Li W."/>
            <person name="Martinez-Rossi N.M."/>
            <person name="Monod M."/>
            <person name="Shelest E."/>
            <person name="Barton R.C."/>
            <person name="Birch E."/>
            <person name="Brakhage A.A."/>
            <person name="Chen Z."/>
            <person name="Gurr S.J."/>
            <person name="Heiman D."/>
            <person name="Heitman J."/>
            <person name="Kosti I."/>
            <person name="Rossi A."/>
            <person name="Saif S."/>
            <person name="Samalova M."/>
            <person name="Saunders C.W."/>
            <person name="Shea T."/>
            <person name="Summerbell R.C."/>
            <person name="Xu J."/>
            <person name="Young S."/>
            <person name="Zeng Q."/>
            <person name="Birren B.W."/>
            <person name="Cuomo C.A."/>
            <person name="White T.C."/>
        </authorList>
    </citation>
    <scope>NUCLEOTIDE SEQUENCE [LARGE SCALE GENOMIC DNA]</scope>
    <source>
        <strain evidence="5">ATCC MYA-4605 / CBS 113480</strain>
    </source>
</reference>
<dbReference type="AlphaFoldDB" id="C5FWG8"/>
<feature type="compositionally biased region" description="Polar residues" evidence="2">
    <location>
        <begin position="250"/>
        <end position="262"/>
    </location>
</feature>
<dbReference type="GO" id="GO:0005654">
    <property type="term" value="C:nucleoplasm"/>
    <property type="evidence" value="ECO:0007669"/>
    <property type="project" value="TreeGrafter"/>
</dbReference>
<dbReference type="OrthoDB" id="10252009at2759"/>
<dbReference type="OMA" id="KINEHIC"/>
<protein>
    <submittedName>
        <fullName evidence="4">FMI2 protein</fullName>
    </submittedName>
</protein>
<dbReference type="GO" id="GO:0070372">
    <property type="term" value="P:regulation of ERK1 and ERK2 cascade"/>
    <property type="evidence" value="ECO:0007669"/>
    <property type="project" value="TreeGrafter"/>
</dbReference>
<dbReference type="HOGENOM" id="CLU_049471_0_0_1"/>
<dbReference type="InterPro" id="IPR052449">
    <property type="entry name" value="STYX-Interacting_Phosphatase"/>
</dbReference>
<gene>
    <name evidence="4" type="ORF">MCYG_07071</name>
</gene>
<dbReference type="STRING" id="554155.C5FWG8"/>
<dbReference type="Gene3D" id="3.90.190.10">
    <property type="entry name" value="Protein tyrosine phosphatase superfamily"/>
    <property type="match status" value="1"/>
</dbReference>
<dbReference type="GO" id="GO:0140096">
    <property type="term" value="F:catalytic activity, acting on a protein"/>
    <property type="evidence" value="ECO:0007669"/>
    <property type="project" value="UniProtKB-ARBA"/>
</dbReference>
<dbReference type="PANTHER" id="PTHR46588">
    <property type="entry name" value="SERINE/THREONINE/TYROSINE-INTERACTING PROTEIN"/>
    <property type="match status" value="1"/>
</dbReference>
<evidence type="ECO:0000259" key="3">
    <source>
        <dbReference type="SMART" id="SM00195"/>
    </source>
</evidence>
<evidence type="ECO:0000313" key="5">
    <source>
        <dbReference type="Proteomes" id="UP000002035"/>
    </source>
</evidence>
<dbReference type="InterPro" id="IPR029021">
    <property type="entry name" value="Prot-tyrosine_phosphatase-like"/>
</dbReference>
<dbReference type="InterPro" id="IPR000340">
    <property type="entry name" value="Dual-sp_phosphatase_cat-dom"/>
</dbReference>
<dbReference type="GO" id="GO:1990444">
    <property type="term" value="F:F-box domain binding"/>
    <property type="evidence" value="ECO:0007669"/>
    <property type="project" value="TreeGrafter"/>
</dbReference>
<dbReference type="PANTHER" id="PTHR46588:SF1">
    <property type="entry name" value="SERINE_THREONINE_TYROSINE-INTERACTING PROTEIN"/>
    <property type="match status" value="1"/>
</dbReference>
<feature type="region of interest" description="Disordered" evidence="2">
    <location>
        <begin position="250"/>
        <end position="308"/>
    </location>
</feature>
<keyword evidence="5" id="KW-1185">Reference proteome</keyword>
<dbReference type="CDD" id="cd14498">
    <property type="entry name" value="DSP"/>
    <property type="match status" value="1"/>
</dbReference>
<dbReference type="eggNOG" id="KOG1716">
    <property type="taxonomic scope" value="Eukaryota"/>
</dbReference>
<dbReference type="EMBL" id="DS995706">
    <property type="protein sequence ID" value="EEQ34252.1"/>
    <property type="molecule type" value="Genomic_DNA"/>
</dbReference>
<dbReference type="Proteomes" id="UP000002035">
    <property type="component" value="Unassembled WGS sequence"/>
</dbReference>
<dbReference type="GeneID" id="9228139"/>
<comment type="similarity">
    <text evidence="1">Belongs to the protein-tyrosine phosphatase family. Non-receptor class subfamily.</text>
</comment>
<dbReference type="SMART" id="SM00195">
    <property type="entry name" value="DSPc"/>
    <property type="match status" value="1"/>
</dbReference>
<organism evidence="4 5">
    <name type="scientific">Arthroderma otae (strain ATCC MYA-4605 / CBS 113480)</name>
    <name type="common">Microsporum canis</name>
    <dbReference type="NCBI Taxonomy" id="554155"/>
    <lineage>
        <taxon>Eukaryota</taxon>
        <taxon>Fungi</taxon>
        <taxon>Dikarya</taxon>
        <taxon>Ascomycota</taxon>
        <taxon>Pezizomycotina</taxon>
        <taxon>Eurotiomycetes</taxon>
        <taxon>Eurotiomycetidae</taxon>
        <taxon>Onygenales</taxon>
        <taxon>Arthrodermataceae</taxon>
        <taxon>Microsporum</taxon>
    </lineage>
</organism>